<feature type="transmembrane region" description="Helical" evidence="1">
    <location>
        <begin position="59"/>
        <end position="77"/>
    </location>
</feature>
<dbReference type="Proteomes" id="UP001184150">
    <property type="component" value="Unassembled WGS sequence"/>
</dbReference>
<accession>A0ABU1MPZ1</accession>
<organism evidence="3 4">
    <name type="scientific">Novosphingobium capsulatum</name>
    <dbReference type="NCBI Taxonomy" id="13688"/>
    <lineage>
        <taxon>Bacteria</taxon>
        <taxon>Pseudomonadati</taxon>
        <taxon>Pseudomonadota</taxon>
        <taxon>Alphaproteobacteria</taxon>
        <taxon>Sphingomonadales</taxon>
        <taxon>Sphingomonadaceae</taxon>
        <taxon>Novosphingobium</taxon>
    </lineage>
</organism>
<sequence>MKLSGIVGTLVASSILLTAPAYAESVRAASPASVQPVRAKLLKRSAQNVATTSNDADTLLGLLVAVPIVATAVVIGVKKKDSPVPISPGV</sequence>
<comment type="caution">
    <text evidence="3">The sequence shown here is derived from an EMBL/GenBank/DDBJ whole genome shotgun (WGS) entry which is preliminary data.</text>
</comment>
<feature type="signal peptide" evidence="2">
    <location>
        <begin position="1"/>
        <end position="23"/>
    </location>
</feature>
<evidence type="ECO:0000256" key="2">
    <source>
        <dbReference type="SAM" id="SignalP"/>
    </source>
</evidence>
<gene>
    <name evidence="3" type="ORF">J2792_003297</name>
</gene>
<protein>
    <submittedName>
        <fullName evidence="3">Uncharacterized protein</fullName>
    </submittedName>
</protein>
<name>A0ABU1MPZ1_9SPHN</name>
<keyword evidence="2" id="KW-0732">Signal</keyword>
<keyword evidence="1" id="KW-0472">Membrane</keyword>
<proteinExistence type="predicted"/>
<dbReference type="RefSeq" id="WP_062787015.1">
    <property type="nucleotide sequence ID" value="NZ_CP140000.1"/>
</dbReference>
<reference evidence="3 4" key="1">
    <citation type="submission" date="2023-07" db="EMBL/GenBank/DDBJ databases">
        <title>Sorghum-associated microbial communities from plants grown in Nebraska, USA.</title>
        <authorList>
            <person name="Schachtman D."/>
        </authorList>
    </citation>
    <scope>NUCLEOTIDE SEQUENCE [LARGE SCALE GENOMIC DNA]</scope>
    <source>
        <strain evidence="3 4">DS1027</strain>
    </source>
</reference>
<feature type="chain" id="PRO_5045528281" evidence="2">
    <location>
        <begin position="24"/>
        <end position="90"/>
    </location>
</feature>
<evidence type="ECO:0000313" key="3">
    <source>
        <dbReference type="EMBL" id="MDR6512414.1"/>
    </source>
</evidence>
<evidence type="ECO:0000256" key="1">
    <source>
        <dbReference type="SAM" id="Phobius"/>
    </source>
</evidence>
<keyword evidence="1" id="KW-1133">Transmembrane helix</keyword>
<dbReference type="EMBL" id="JAVDRD010000009">
    <property type="protein sequence ID" value="MDR6512414.1"/>
    <property type="molecule type" value="Genomic_DNA"/>
</dbReference>
<keyword evidence="4" id="KW-1185">Reference proteome</keyword>
<evidence type="ECO:0000313" key="4">
    <source>
        <dbReference type="Proteomes" id="UP001184150"/>
    </source>
</evidence>
<keyword evidence="1" id="KW-0812">Transmembrane</keyword>